<comment type="similarity">
    <text evidence="2">Belongs to the FAD-binding oxidoreductase/transferase type 4 family.</text>
</comment>
<evidence type="ECO:0000313" key="8">
    <source>
        <dbReference type="Proteomes" id="UP000295361"/>
    </source>
</evidence>
<dbReference type="Gene3D" id="3.30.70.2190">
    <property type="match status" value="1"/>
</dbReference>
<dbReference type="PANTHER" id="PTHR43716">
    <property type="entry name" value="D-2-HYDROXYGLUTARATE DEHYDROGENASE, MITOCHONDRIAL"/>
    <property type="match status" value="1"/>
</dbReference>
<dbReference type="Gene3D" id="3.30.465.10">
    <property type="match status" value="1"/>
</dbReference>
<dbReference type="InParanoid" id="A0A4R6QG14"/>
<dbReference type="OrthoDB" id="8522822at2"/>
<dbReference type="PANTHER" id="PTHR43716:SF1">
    <property type="entry name" value="D-2-HYDROXYGLUTARATE DEHYDROGENASE, MITOCHONDRIAL"/>
    <property type="match status" value="1"/>
</dbReference>
<dbReference type="RefSeq" id="WP_133703774.1">
    <property type="nucleotide sequence ID" value="NZ_SNXS01000014.1"/>
</dbReference>
<dbReference type="AlphaFoldDB" id="A0A4R6QG14"/>
<comment type="cofactor">
    <cofactor evidence="1">
        <name>FAD</name>
        <dbReference type="ChEBI" id="CHEBI:57692"/>
    </cofactor>
</comment>
<dbReference type="InterPro" id="IPR051264">
    <property type="entry name" value="FAD-oxidored/transferase_4"/>
</dbReference>
<dbReference type="InterPro" id="IPR016166">
    <property type="entry name" value="FAD-bd_PCMH"/>
</dbReference>
<keyword evidence="4" id="KW-0274">FAD</keyword>
<name>A0A4R6QG14_9BURK</name>
<dbReference type="SUPFAM" id="SSF56176">
    <property type="entry name" value="FAD-binding/transporter-associated domain-like"/>
    <property type="match status" value="1"/>
</dbReference>
<organism evidence="7 8">
    <name type="scientific">Roseateles toxinivorans</name>
    <dbReference type="NCBI Taxonomy" id="270368"/>
    <lineage>
        <taxon>Bacteria</taxon>
        <taxon>Pseudomonadati</taxon>
        <taxon>Pseudomonadota</taxon>
        <taxon>Betaproteobacteria</taxon>
        <taxon>Burkholderiales</taxon>
        <taxon>Sphaerotilaceae</taxon>
        <taxon>Roseateles</taxon>
    </lineage>
</organism>
<evidence type="ECO:0000256" key="3">
    <source>
        <dbReference type="ARBA" id="ARBA00022630"/>
    </source>
</evidence>
<dbReference type="Gene3D" id="1.10.45.10">
    <property type="entry name" value="Vanillyl-alcohol Oxidase, Chain A, domain 4"/>
    <property type="match status" value="1"/>
</dbReference>
<dbReference type="InterPro" id="IPR016169">
    <property type="entry name" value="FAD-bd_PCMH_sub2"/>
</dbReference>
<feature type="domain" description="FAD-binding PCMH-type" evidence="6">
    <location>
        <begin position="17"/>
        <end position="196"/>
    </location>
</feature>
<reference evidence="7 8" key="1">
    <citation type="submission" date="2019-03" db="EMBL/GenBank/DDBJ databases">
        <title>Genomic Encyclopedia of Type Strains, Phase IV (KMG-IV): sequencing the most valuable type-strain genomes for metagenomic binning, comparative biology and taxonomic classification.</title>
        <authorList>
            <person name="Goeker M."/>
        </authorList>
    </citation>
    <scope>NUCLEOTIDE SEQUENCE [LARGE SCALE GENOMIC DNA]</scope>
    <source>
        <strain evidence="7 8">DSM 16998</strain>
    </source>
</reference>
<dbReference type="Pfam" id="PF02913">
    <property type="entry name" value="FAD-oxidase_C"/>
    <property type="match status" value="1"/>
</dbReference>
<dbReference type="EMBL" id="SNXS01000014">
    <property type="protein sequence ID" value="TDP61257.1"/>
    <property type="molecule type" value="Genomic_DNA"/>
</dbReference>
<evidence type="ECO:0000259" key="6">
    <source>
        <dbReference type="PROSITE" id="PS51387"/>
    </source>
</evidence>
<evidence type="ECO:0000256" key="5">
    <source>
        <dbReference type="ARBA" id="ARBA00023002"/>
    </source>
</evidence>
<accession>A0A4R6QG14</accession>
<dbReference type="SUPFAM" id="SSF55103">
    <property type="entry name" value="FAD-linked oxidases, C-terminal domain"/>
    <property type="match status" value="1"/>
</dbReference>
<dbReference type="InterPro" id="IPR004113">
    <property type="entry name" value="FAD-bd_oxidored_4_C"/>
</dbReference>
<gene>
    <name evidence="7" type="ORF">DES47_11429</name>
</gene>
<sequence>MKKTIDERFLTDWSGLRRGVPDELHRPTNTDEVADIVRRSRSNQRRITVQGGLTGLAGGAVPADGDVVINLERMNQIEDVDHVEGVMRVQAGAKLEEVQNAAAASGWYFPVDLGARGSCQIGGNAATNAGGERVLRYGTMRDSVLGVEVVLADGSVLDSLTCLVKNSAGVDLRFLFIGSEGTLGIITRLVLKLQPPPGPAAVAIAGLPDMESLAKLLRHLKQTMGSMLHAYEFMSRRFVELSASISGVRNPVDPAVSWAVLIEARGVRGQVVEESLQASLQLALETSLIRDCTIATSLADVEAFWRLRQSIPELLAYMKPTVNFDCGVPLKHIAGFVERVDDRMREHFPRAEHLFFGHLGDNNIHLATGPHREEDMHRVDEIVYQELRGLQGTISAEHGIGFIKKPFLAQTRNTGQIELLRKLKQALDPQHLLNPGRVID</sequence>
<dbReference type="GO" id="GO:0022904">
    <property type="term" value="P:respiratory electron transport chain"/>
    <property type="evidence" value="ECO:0007669"/>
    <property type="project" value="TreeGrafter"/>
</dbReference>
<dbReference type="Proteomes" id="UP000295361">
    <property type="component" value="Unassembled WGS sequence"/>
</dbReference>
<keyword evidence="3" id="KW-0285">Flavoprotein</keyword>
<evidence type="ECO:0000256" key="1">
    <source>
        <dbReference type="ARBA" id="ARBA00001974"/>
    </source>
</evidence>
<dbReference type="FunFam" id="1.10.45.10:FF:000001">
    <property type="entry name" value="D-lactate dehydrogenase mitochondrial"/>
    <property type="match status" value="1"/>
</dbReference>
<dbReference type="InterPro" id="IPR036318">
    <property type="entry name" value="FAD-bd_PCMH-like_sf"/>
</dbReference>
<dbReference type="InterPro" id="IPR016164">
    <property type="entry name" value="FAD-linked_Oxase-like_C"/>
</dbReference>
<keyword evidence="8" id="KW-1185">Reference proteome</keyword>
<evidence type="ECO:0000313" key="7">
    <source>
        <dbReference type="EMBL" id="TDP61257.1"/>
    </source>
</evidence>
<evidence type="ECO:0000256" key="2">
    <source>
        <dbReference type="ARBA" id="ARBA00008000"/>
    </source>
</evidence>
<dbReference type="InterPro" id="IPR016171">
    <property type="entry name" value="Vanillyl_alc_oxidase_C-sub2"/>
</dbReference>
<evidence type="ECO:0000256" key="4">
    <source>
        <dbReference type="ARBA" id="ARBA00022827"/>
    </source>
</evidence>
<dbReference type="Pfam" id="PF01565">
    <property type="entry name" value="FAD_binding_4"/>
    <property type="match status" value="1"/>
</dbReference>
<keyword evidence="5" id="KW-0560">Oxidoreductase</keyword>
<dbReference type="Gene3D" id="3.30.70.2740">
    <property type="match status" value="1"/>
</dbReference>
<dbReference type="GO" id="GO:0016491">
    <property type="term" value="F:oxidoreductase activity"/>
    <property type="evidence" value="ECO:0007669"/>
    <property type="project" value="UniProtKB-KW"/>
</dbReference>
<dbReference type="InterPro" id="IPR006094">
    <property type="entry name" value="Oxid_FAD_bind_N"/>
</dbReference>
<comment type="caution">
    <text evidence="7">The sequence shown here is derived from an EMBL/GenBank/DDBJ whole genome shotgun (WGS) entry which is preliminary data.</text>
</comment>
<dbReference type="PROSITE" id="PS51387">
    <property type="entry name" value="FAD_PCMH"/>
    <property type="match status" value="1"/>
</dbReference>
<proteinExistence type="inferred from homology"/>
<dbReference type="GO" id="GO:0071949">
    <property type="term" value="F:FAD binding"/>
    <property type="evidence" value="ECO:0007669"/>
    <property type="project" value="InterPro"/>
</dbReference>
<protein>
    <submittedName>
        <fullName evidence="7">FAD/FMN-containing dehydrogenase</fullName>
    </submittedName>
</protein>